<sequence length="128" mass="14172">MVPCWAGGDQGTATGDLPTRDRQLTLSYNNNNNHHRHHSTVRHTHGTVRVSRVRNWWRSKGVSGSLRGTHRLPQSLLPVTESATGKGEGSSAYLDLSTRHASPPMPLSTLHSHIHIHSRASSLYQARD</sequence>
<name>A0A5B7EXK5_PORTR</name>
<evidence type="ECO:0000313" key="3">
    <source>
        <dbReference type="Proteomes" id="UP000324222"/>
    </source>
</evidence>
<dbReference type="AlphaFoldDB" id="A0A5B7EXK5"/>
<comment type="caution">
    <text evidence="2">The sequence shown here is derived from an EMBL/GenBank/DDBJ whole genome shotgun (WGS) entry which is preliminary data.</text>
</comment>
<protein>
    <submittedName>
        <fullName evidence="2">Uncharacterized protein</fullName>
    </submittedName>
</protein>
<proteinExistence type="predicted"/>
<dbReference type="EMBL" id="VSRR010004477">
    <property type="protein sequence ID" value="MPC39780.1"/>
    <property type="molecule type" value="Genomic_DNA"/>
</dbReference>
<keyword evidence="3" id="KW-1185">Reference proteome</keyword>
<dbReference type="Proteomes" id="UP000324222">
    <property type="component" value="Unassembled WGS sequence"/>
</dbReference>
<organism evidence="2 3">
    <name type="scientific">Portunus trituberculatus</name>
    <name type="common">Swimming crab</name>
    <name type="synonym">Neptunus trituberculatus</name>
    <dbReference type="NCBI Taxonomy" id="210409"/>
    <lineage>
        <taxon>Eukaryota</taxon>
        <taxon>Metazoa</taxon>
        <taxon>Ecdysozoa</taxon>
        <taxon>Arthropoda</taxon>
        <taxon>Crustacea</taxon>
        <taxon>Multicrustacea</taxon>
        <taxon>Malacostraca</taxon>
        <taxon>Eumalacostraca</taxon>
        <taxon>Eucarida</taxon>
        <taxon>Decapoda</taxon>
        <taxon>Pleocyemata</taxon>
        <taxon>Brachyura</taxon>
        <taxon>Eubrachyura</taxon>
        <taxon>Portunoidea</taxon>
        <taxon>Portunidae</taxon>
        <taxon>Portuninae</taxon>
        <taxon>Portunus</taxon>
    </lineage>
</organism>
<gene>
    <name evidence="2" type="ORF">E2C01_033329</name>
</gene>
<accession>A0A5B7EXK5</accession>
<feature type="region of interest" description="Disordered" evidence="1">
    <location>
        <begin position="80"/>
        <end position="109"/>
    </location>
</feature>
<reference evidence="2" key="1">
    <citation type="submission" date="2019-05" db="EMBL/GenBank/DDBJ databases">
        <title>Another draft genome of Portunus trituberculatus and its Hox gene families provides insights of decapod evolution.</title>
        <authorList>
            <person name="Jeong J.-H."/>
            <person name="Song I."/>
            <person name="Kim S."/>
            <person name="Choi T."/>
            <person name="Kim D."/>
            <person name="Ryu S."/>
            <person name="Kim W."/>
        </authorList>
    </citation>
    <scope>NUCLEOTIDE SEQUENCE [LARGE SCALE GENOMIC DNA]</scope>
    <source>
        <tissue evidence="2">Muscle</tissue>
    </source>
</reference>
<evidence type="ECO:0000256" key="1">
    <source>
        <dbReference type="SAM" id="MobiDB-lite"/>
    </source>
</evidence>
<evidence type="ECO:0000313" key="2">
    <source>
        <dbReference type="EMBL" id="MPC39780.1"/>
    </source>
</evidence>